<protein>
    <submittedName>
        <fullName evidence="15">TonB-dependent receptor-like protein</fullName>
    </submittedName>
</protein>
<comment type="caution">
    <text evidence="15">The sequence shown here is derived from an EMBL/GenBank/DDBJ whole genome shotgun (WGS) entry which is preliminary data.</text>
</comment>
<evidence type="ECO:0000313" key="16">
    <source>
        <dbReference type="Proteomes" id="UP000271227"/>
    </source>
</evidence>
<evidence type="ECO:0000256" key="9">
    <source>
        <dbReference type="ARBA" id="ARBA00023237"/>
    </source>
</evidence>
<keyword evidence="6" id="KW-0408">Iron</keyword>
<keyword evidence="9 10" id="KW-0998">Cell outer membrane</keyword>
<dbReference type="GO" id="GO:0009279">
    <property type="term" value="C:cell outer membrane"/>
    <property type="evidence" value="ECO:0007669"/>
    <property type="project" value="UniProtKB-SubCell"/>
</dbReference>
<accession>A0A3M0CDB5</accession>
<dbReference type="PANTHER" id="PTHR47234:SF2">
    <property type="entry name" value="TONB-DEPENDENT RECEPTOR"/>
    <property type="match status" value="1"/>
</dbReference>
<reference evidence="15 16" key="1">
    <citation type="submission" date="2018-10" db="EMBL/GenBank/DDBJ databases">
        <title>Genomic Encyclopedia of Archaeal and Bacterial Type Strains, Phase II (KMG-II): from individual species to whole genera.</title>
        <authorList>
            <person name="Goeker M."/>
        </authorList>
    </citation>
    <scope>NUCLEOTIDE SEQUENCE [LARGE SCALE GENOMIC DNA]</scope>
    <source>
        <strain evidence="15 16">DSM 25217</strain>
    </source>
</reference>
<keyword evidence="16" id="KW-1185">Reference proteome</keyword>
<keyword evidence="15" id="KW-0675">Receptor</keyword>
<dbReference type="InParanoid" id="A0A3M0CDB5"/>
<evidence type="ECO:0000313" key="15">
    <source>
        <dbReference type="EMBL" id="RMB04989.1"/>
    </source>
</evidence>
<dbReference type="Gene3D" id="3.55.50.30">
    <property type="match status" value="1"/>
</dbReference>
<dbReference type="SMART" id="SM00965">
    <property type="entry name" value="STN"/>
    <property type="match status" value="1"/>
</dbReference>
<evidence type="ECO:0000256" key="13">
    <source>
        <dbReference type="SAM" id="SignalP"/>
    </source>
</evidence>
<evidence type="ECO:0000256" key="3">
    <source>
        <dbReference type="ARBA" id="ARBA00022452"/>
    </source>
</evidence>
<proteinExistence type="inferred from homology"/>
<feature type="region of interest" description="Disordered" evidence="12">
    <location>
        <begin position="139"/>
        <end position="159"/>
    </location>
</feature>
<dbReference type="Gene3D" id="2.40.170.20">
    <property type="entry name" value="TonB-dependent receptor, beta-barrel domain"/>
    <property type="match status" value="1"/>
</dbReference>
<dbReference type="PROSITE" id="PS52016">
    <property type="entry name" value="TONB_DEPENDENT_REC_3"/>
    <property type="match status" value="1"/>
</dbReference>
<evidence type="ECO:0000256" key="10">
    <source>
        <dbReference type="PROSITE-ProRule" id="PRU01360"/>
    </source>
</evidence>
<evidence type="ECO:0000256" key="4">
    <source>
        <dbReference type="ARBA" id="ARBA00022496"/>
    </source>
</evidence>
<dbReference type="PANTHER" id="PTHR47234">
    <property type="match status" value="1"/>
</dbReference>
<keyword evidence="2 10" id="KW-0813">Transport</keyword>
<dbReference type="SUPFAM" id="SSF56935">
    <property type="entry name" value="Porins"/>
    <property type="match status" value="1"/>
</dbReference>
<evidence type="ECO:0000256" key="5">
    <source>
        <dbReference type="ARBA" id="ARBA00022692"/>
    </source>
</evidence>
<organism evidence="15 16">
    <name type="scientific">Eilatimonas milleporae</name>
    <dbReference type="NCBI Taxonomy" id="911205"/>
    <lineage>
        <taxon>Bacteria</taxon>
        <taxon>Pseudomonadati</taxon>
        <taxon>Pseudomonadota</taxon>
        <taxon>Alphaproteobacteria</taxon>
        <taxon>Kordiimonadales</taxon>
        <taxon>Kordiimonadaceae</taxon>
        <taxon>Eilatimonas</taxon>
    </lineage>
</organism>
<keyword evidence="13" id="KW-0732">Signal</keyword>
<dbReference type="InterPro" id="IPR011662">
    <property type="entry name" value="Secretin/TonB_short_N"/>
</dbReference>
<evidence type="ECO:0000256" key="7">
    <source>
        <dbReference type="ARBA" id="ARBA00023077"/>
    </source>
</evidence>
<dbReference type="InterPro" id="IPR037066">
    <property type="entry name" value="Plug_dom_sf"/>
</dbReference>
<keyword evidence="8 10" id="KW-0472">Membrane</keyword>
<dbReference type="Gene3D" id="2.170.130.10">
    <property type="entry name" value="TonB-dependent receptor, plug domain"/>
    <property type="match status" value="1"/>
</dbReference>
<keyword evidence="4" id="KW-0410">Iron transport</keyword>
<sequence>MGSTIFTKGFVKLGMVSLAAVTVGLAAQAQGETQRFRISQGSLQQALVEFTVQSQYQFMATEGLLSGKTVTPVIGVMSREEALQRLLEGTGLTYEIDRQGRVILEEDREKHGASGPSNSTSLVQYAAVSDAEIARQSNGAAVTNARNGGDVDETDGDGLEDGAVEEITVTGSNIRGTEPASQVFKYEREEIERTGLTTLPQFLRTLPQVFGGGAQDGNGGGNFVAPGSGAGSNVGFGSGVNLRGLGNRSTLVLLNGRRMAPAGFGEVVDISLIPLPAIDSVEVLPDGASALYGSDAVGGVVNFVLRDDYEGAQTQARYGFVTEGGLDELQLSQTFGKSWNSGHAMLSYEFFDRSFLDSEDRDFSVNSPDPTYLLPEQTRHSVFADVGQSLSDQVEVFATAFYSDREFETFTALTTSPLTSLLTGSTEQFGGTVGGNVNVGNDWLLEVAGTYNETTSLLVNNTFFIPFDPMSSPLFTSINETTSEALVIDAILDGPLFQMSGGQAKAAIGGQFRGETFQRRIGDVVRTDEDRDVYAVFAELNFPFISAENRSPGFERLELNIAARYEDYNDFGSSTDPRIGLVWSPVVGLKFRGTWGTSFKAPLLSELDETGNQAFLLDIENPDNPSEIIPGMIWIGNNSDLGTESATTWTAGVDITPVSVPGLSIEFTYYDIDFEDRITTIRAFLDGFSDPRFASLLTRNPNAELINSLSSLRLFENFSTMFQPEDTQIIFDRRLRNLATVQTNGLDFAASYGFDSDIGTWNVSIGGSYILEFTEQIFEADQPVDIVDTVFNPSDLRLNGAVSWEKDGFASNVQIRHTGAYRDVRETPAANVDSWTTVDLNLSYNTSGNTDSPWLRDTVFSISVQNLFDQNPPFVVGNAGAERNFDPENATSLNRFIAFQISRSW</sequence>
<evidence type="ECO:0000256" key="2">
    <source>
        <dbReference type="ARBA" id="ARBA00022448"/>
    </source>
</evidence>
<evidence type="ECO:0000256" key="11">
    <source>
        <dbReference type="RuleBase" id="RU003357"/>
    </source>
</evidence>
<dbReference type="Pfam" id="PF00593">
    <property type="entry name" value="TonB_dep_Rec_b-barrel"/>
    <property type="match status" value="1"/>
</dbReference>
<keyword evidence="3 10" id="KW-1134">Transmembrane beta strand</keyword>
<evidence type="ECO:0000256" key="1">
    <source>
        <dbReference type="ARBA" id="ARBA00004571"/>
    </source>
</evidence>
<keyword evidence="5 10" id="KW-0812">Transmembrane</keyword>
<evidence type="ECO:0000256" key="6">
    <source>
        <dbReference type="ARBA" id="ARBA00023004"/>
    </source>
</evidence>
<feature type="domain" description="Secretin/TonB short N-terminal" evidence="14">
    <location>
        <begin position="56"/>
        <end position="107"/>
    </location>
</feature>
<dbReference type="GO" id="GO:0006826">
    <property type="term" value="P:iron ion transport"/>
    <property type="evidence" value="ECO:0007669"/>
    <property type="project" value="UniProtKB-KW"/>
</dbReference>
<dbReference type="OrthoDB" id="9796221at2"/>
<dbReference type="Pfam" id="PF07715">
    <property type="entry name" value="Plug"/>
    <property type="match status" value="1"/>
</dbReference>
<dbReference type="InterPro" id="IPR012910">
    <property type="entry name" value="Plug_dom"/>
</dbReference>
<name>A0A3M0CDB5_9PROT</name>
<feature type="compositionally biased region" description="Acidic residues" evidence="12">
    <location>
        <begin position="150"/>
        <end position="159"/>
    </location>
</feature>
<dbReference type="RefSeq" id="WP_147453571.1">
    <property type="nucleotide sequence ID" value="NZ_REFR01000012.1"/>
</dbReference>
<dbReference type="InterPro" id="IPR036942">
    <property type="entry name" value="Beta-barrel_TonB_sf"/>
</dbReference>
<dbReference type="Proteomes" id="UP000271227">
    <property type="component" value="Unassembled WGS sequence"/>
</dbReference>
<keyword evidence="4" id="KW-0406">Ion transport</keyword>
<keyword evidence="7 11" id="KW-0798">TonB box</keyword>
<feature type="signal peptide" evidence="13">
    <location>
        <begin position="1"/>
        <end position="29"/>
    </location>
</feature>
<dbReference type="EMBL" id="REFR01000012">
    <property type="protein sequence ID" value="RMB04989.1"/>
    <property type="molecule type" value="Genomic_DNA"/>
</dbReference>
<dbReference type="AlphaFoldDB" id="A0A3M0CDB5"/>
<dbReference type="InterPro" id="IPR000531">
    <property type="entry name" value="Beta-barrel_TonB"/>
</dbReference>
<evidence type="ECO:0000259" key="14">
    <source>
        <dbReference type="SMART" id="SM00965"/>
    </source>
</evidence>
<feature type="chain" id="PRO_5018223579" evidence="13">
    <location>
        <begin position="30"/>
        <end position="905"/>
    </location>
</feature>
<dbReference type="InterPro" id="IPR039426">
    <property type="entry name" value="TonB-dep_rcpt-like"/>
</dbReference>
<comment type="subcellular location">
    <subcellularLocation>
        <location evidence="1 10">Cell outer membrane</location>
        <topology evidence="1 10">Multi-pass membrane protein</topology>
    </subcellularLocation>
</comment>
<evidence type="ECO:0000256" key="12">
    <source>
        <dbReference type="SAM" id="MobiDB-lite"/>
    </source>
</evidence>
<gene>
    <name evidence="15" type="ORF">BXY39_2564</name>
</gene>
<evidence type="ECO:0000256" key="8">
    <source>
        <dbReference type="ARBA" id="ARBA00023136"/>
    </source>
</evidence>
<comment type="similarity">
    <text evidence="10 11">Belongs to the TonB-dependent receptor family.</text>
</comment>